<proteinExistence type="predicted"/>
<sequence length="85" mass="9836">MYKIYVLENNKIHQLCSGDCCGDPLKFARHRYEAAKRRAQSTKYPSRFFLPPADMLARPTAVPCTEQTPHCQSGSWKLRKTAFWS</sequence>
<evidence type="ECO:0000313" key="1">
    <source>
        <dbReference type="EMBL" id="KAG8039838.1"/>
    </source>
</evidence>
<name>A0A8J5QSG2_9HYME</name>
<dbReference type="Proteomes" id="UP000729913">
    <property type="component" value="Unassembled WGS sequence"/>
</dbReference>
<keyword evidence="2" id="KW-1185">Reference proteome</keyword>
<comment type="caution">
    <text evidence="1">The sequence shown here is derived from an EMBL/GenBank/DDBJ whole genome shotgun (WGS) entry which is preliminary data.</text>
</comment>
<gene>
    <name evidence="1" type="ORF">G9C98_000567</name>
</gene>
<protein>
    <submittedName>
        <fullName evidence="1">Uncharacterized protein</fullName>
    </submittedName>
</protein>
<dbReference type="EMBL" id="JAAOIC020000032">
    <property type="protein sequence ID" value="KAG8039838.1"/>
    <property type="molecule type" value="Genomic_DNA"/>
</dbReference>
<organism evidence="1 2">
    <name type="scientific">Cotesia typhae</name>
    <dbReference type="NCBI Taxonomy" id="2053667"/>
    <lineage>
        <taxon>Eukaryota</taxon>
        <taxon>Metazoa</taxon>
        <taxon>Ecdysozoa</taxon>
        <taxon>Arthropoda</taxon>
        <taxon>Hexapoda</taxon>
        <taxon>Insecta</taxon>
        <taxon>Pterygota</taxon>
        <taxon>Neoptera</taxon>
        <taxon>Endopterygota</taxon>
        <taxon>Hymenoptera</taxon>
        <taxon>Apocrita</taxon>
        <taxon>Ichneumonoidea</taxon>
        <taxon>Braconidae</taxon>
        <taxon>Microgastrinae</taxon>
        <taxon>Cotesia</taxon>
    </lineage>
</organism>
<accession>A0A8J5QSG2</accession>
<dbReference type="AlphaFoldDB" id="A0A8J5QSG2"/>
<evidence type="ECO:0000313" key="2">
    <source>
        <dbReference type="Proteomes" id="UP000729913"/>
    </source>
</evidence>
<reference evidence="1" key="2">
    <citation type="submission" date="2021-04" db="EMBL/GenBank/DDBJ databases">
        <title>Genome-wide patterns of bracovirus chromosomal integration into multiple host tissues during parasitism.</title>
        <authorList>
            <person name="Chebbi M.A.C."/>
        </authorList>
    </citation>
    <scope>NUCLEOTIDE SEQUENCE</scope>
    <source>
        <tissue evidence="1">Whole body</tissue>
    </source>
</reference>
<reference evidence="1" key="1">
    <citation type="submission" date="2020-03" db="EMBL/GenBank/DDBJ databases">
        <authorList>
            <person name="Chebbi M.A."/>
            <person name="Drezen J.M."/>
        </authorList>
    </citation>
    <scope>NUCLEOTIDE SEQUENCE</scope>
    <source>
        <tissue evidence="1">Whole body</tissue>
    </source>
</reference>